<dbReference type="AlphaFoldDB" id="A0A397Q6C8"/>
<accession>A0A397Q6C8</accession>
<dbReference type="RefSeq" id="WP_119061377.1">
    <property type="nucleotide sequence ID" value="NZ_QXDF01000001.1"/>
</dbReference>
<evidence type="ECO:0000256" key="1">
    <source>
        <dbReference type="SAM" id="Coils"/>
    </source>
</evidence>
<dbReference type="EMBL" id="QXDF01000001">
    <property type="protein sequence ID" value="RIA56598.1"/>
    <property type="molecule type" value="Genomic_DNA"/>
</dbReference>
<protein>
    <recommendedName>
        <fullName evidence="4">DUF465 domain-containing protein</fullName>
    </recommendedName>
</protein>
<dbReference type="InterPro" id="IPR038444">
    <property type="entry name" value="DUF465_sf"/>
</dbReference>
<comment type="caution">
    <text evidence="2">The sequence shown here is derived from an EMBL/GenBank/DDBJ whole genome shotgun (WGS) entry which is preliminary data.</text>
</comment>
<evidence type="ECO:0000313" key="3">
    <source>
        <dbReference type="Proteomes" id="UP000266273"/>
    </source>
</evidence>
<keyword evidence="3" id="KW-1185">Reference proteome</keyword>
<dbReference type="Pfam" id="PF04325">
    <property type="entry name" value="DUF465"/>
    <property type="match status" value="1"/>
</dbReference>
<dbReference type="Proteomes" id="UP000266273">
    <property type="component" value="Unassembled WGS sequence"/>
</dbReference>
<dbReference type="InterPro" id="IPR007420">
    <property type="entry name" value="DUF465"/>
</dbReference>
<gene>
    <name evidence="2" type="ORF">BXY53_1704</name>
</gene>
<proteinExistence type="predicted"/>
<evidence type="ECO:0000313" key="2">
    <source>
        <dbReference type="EMBL" id="RIA56598.1"/>
    </source>
</evidence>
<sequence>MHGSKEEPDLRQRLSELQREHRQLDARIAEMENAAAVNQIEITRMKKRKLWLKDEIARIEDQIFPDIIA</sequence>
<keyword evidence="1" id="KW-0175">Coiled coil</keyword>
<name>A0A397Q6C8_9HYPH</name>
<evidence type="ECO:0008006" key="4">
    <source>
        <dbReference type="Google" id="ProtNLM"/>
    </source>
</evidence>
<dbReference type="OrthoDB" id="7869924at2"/>
<dbReference type="Gene3D" id="6.10.280.50">
    <property type="match status" value="1"/>
</dbReference>
<reference evidence="2 3" key="1">
    <citation type="submission" date="2018-08" db="EMBL/GenBank/DDBJ databases">
        <title>Genomic Encyclopedia of Archaeal and Bacterial Type Strains, Phase II (KMG-II): from individual species to whole genera.</title>
        <authorList>
            <person name="Goeker M."/>
        </authorList>
    </citation>
    <scope>NUCLEOTIDE SEQUENCE [LARGE SCALE GENOMIC DNA]</scope>
    <source>
        <strain evidence="2 3">DSM 5002</strain>
    </source>
</reference>
<feature type="coiled-coil region" evidence="1">
    <location>
        <begin position="7"/>
        <end position="34"/>
    </location>
</feature>
<organism evidence="2 3">
    <name type="scientific">Dichotomicrobium thermohalophilum</name>
    <dbReference type="NCBI Taxonomy" id="933063"/>
    <lineage>
        <taxon>Bacteria</taxon>
        <taxon>Pseudomonadati</taxon>
        <taxon>Pseudomonadota</taxon>
        <taxon>Alphaproteobacteria</taxon>
        <taxon>Hyphomicrobiales</taxon>
        <taxon>Hyphomicrobiaceae</taxon>
        <taxon>Dichotomicrobium</taxon>
    </lineage>
</organism>